<dbReference type="InterPro" id="IPR051815">
    <property type="entry name" value="Molybdate_resp_trans_reg"/>
</dbReference>
<dbReference type="InterPro" id="IPR036390">
    <property type="entry name" value="WH_DNA-bd_sf"/>
</dbReference>
<comment type="caution">
    <text evidence="2">The sequence shown here is derived from an EMBL/GenBank/DDBJ whole genome shotgun (WGS) entry which is preliminary data.</text>
</comment>
<name>X0XQG7_9ZZZZ</name>
<evidence type="ECO:0000313" key="2">
    <source>
        <dbReference type="EMBL" id="GAG45475.1"/>
    </source>
</evidence>
<gene>
    <name evidence="2" type="ORF">S01H1_78401</name>
</gene>
<reference evidence="2" key="1">
    <citation type="journal article" date="2014" name="Front. Microbiol.">
        <title>High frequency of phylogenetically diverse reductive dehalogenase-homologous genes in deep subseafloor sedimentary metagenomes.</title>
        <authorList>
            <person name="Kawai M."/>
            <person name="Futagami T."/>
            <person name="Toyoda A."/>
            <person name="Takaki Y."/>
            <person name="Nishi S."/>
            <person name="Hori S."/>
            <person name="Arai W."/>
            <person name="Tsubouchi T."/>
            <person name="Morono Y."/>
            <person name="Uchiyama I."/>
            <person name="Ito T."/>
            <person name="Fujiyama A."/>
            <person name="Inagaki F."/>
            <person name="Takami H."/>
        </authorList>
    </citation>
    <scope>NUCLEOTIDE SEQUENCE</scope>
    <source>
        <strain evidence="2">Expedition CK06-06</strain>
    </source>
</reference>
<dbReference type="Pfam" id="PF00126">
    <property type="entry name" value="HTH_1"/>
    <property type="match status" value="1"/>
</dbReference>
<dbReference type="Gene3D" id="1.10.10.10">
    <property type="entry name" value="Winged helix-like DNA-binding domain superfamily/Winged helix DNA-binding domain"/>
    <property type="match status" value="1"/>
</dbReference>
<dbReference type="EMBL" id="BARS01052763">
    <property type="protein sequence ID" value="GAG45475.1"/>
    <property type="molecule type" value="Genomic_DNA"/>
</dbReference>
<dbReference type="InterPro" id="IPR036388">
    <property type="entry name" value="WH-like_DNA-bd_sf"/>
</dbReference>
<dbReference type="AlphaFoldDB" id="X0XQG7"/>
<accession>X0XQG7</accession>
<evidence type="ECO:0000259" key="1">
    <source>
        <dbReference type="Pfam" id="PF00126"/>
    </source>
</evidence>
<organism evidence="2">
    <name type="scientific">marine sediment metagenome</name>
    <dbReference type="NCBI Taxonomy" id="412755"/>
    <lineage>
        <taxon>unclassified sequences</taxon>
        <taxon>metagenomes</taxon>
        <taxon>ecological metagenomes</taxon>
    </lineage>
</organism>
<protein>
    <recommendedName>
        <fullName evidence="1">HTH lysR-type domain-containing protein</fullName>
    </recommendedName>
</protein>
<dbReference type="SUPFAM" id="SSF46785">
    <property type="entry name" value="Winged helix' DNA-binding domain"/>
    <property type="match status" value="1"/>
</dbReference>
<proteinExistence type="predicted"/>
<dbReference type="InterPro" id="IPR000847">
    <property type="entry name" value="LysR_HTH_N"/>
</dbReference>
<feature type="non-terminal residue" evidence="2">
    <location>
        <position position="1"/>
    </location>
</feature>
<sequence>TGTLKEAAESLNMSYRYAWGLVKKAEGTLGQPLLHTHKGGRAGGGGTELTEIGQQFIEDFSKIGKLFNMLSEDPEMLDRLSEVNYLEAVVSEIEEHGETTTLSLEPCEPNKIIISVSSEYLTKTGLGEGDRIKVEYRALVGRITKSD</sequence>
<dbReference type="PANTHER" id="PTHR30432">
    <property type="entry name" value="TRANSCRIPTIONAL REGULATOR MODE"/>
    <property type="match status" value="1"/>
</dbReference>
<dbReference type="PANTHER" id="PTHR30432:SF1">
    <property type="entry name" value="DNA-BINDING TRANSCRIPTIONAL DUAL REGULATOR MODE"/>
    <property type="match status" value="1"/>
</dbReference>
<feature type="domain" description="HTH lysR-type" evidence="1">
    <location>
        <begin position="1"/>
        <end position="54"/>
    </location>
</feature>